<sequence length="347" mass="40314">MNRHEKESFVKSFAIFFGALLTISAIALWLYHNEQKRFYDLHILGEMDAFSYSLRGDNFSYAILPMDKTATMHTLVVEKGAVYALFPWSENPREKMIKVTYPHEQYLRFMEGEEQKVIIVFMVMMVIIALLAGGFAHYTLSPMRQTIAIMEDFLKDIIHDLNTPITSILLNAQLLKRKYADEEIERIYLSGQTVSGLYKNLEVLYRELPLEQEAVRLDTFLQERRGYFQNLYPSLTLIIERQDEVSVKINRDILMRIIDNLLSNACKYNHPNGQVSIRYDQTSIEIIDTGIGIKHLDKVFHRFYKESERGLGMGLHIVKTLADRVGIAIEIESQKGIGTHVRIHFLR</sequence>
<feature type="domain" description="Histidine kinase" evidence="5">
    <location>
        <begin position="156"/>
        <end position="347"/>
    </location>
</feature>
<keyword evidence="4" id="KW-1133">Transmembrane helix</keyword>
<dbReference type="EMBL" id="DLUI01000021">
    <property type="protein sequence ID" value="DAB39316.1"/>
    <property type="molecule type" value="Genomic_DNA"/>
</dbReference>
<proteinExistence type="predicted"/>
<dbReference type="PANTHER" id="PTHR43547">
    <property type="entry name" value="TWO-COMPONENT HISTIDINE KINASE"/>
    <property type="match status" value="1"/>
</dbReference>
<keyword evidence="6" id="KW-0808">Transferase</keyword>
<dbReference type="InterPro" id="IPR036890">
    <property type="entry name" value="HATPase_C_sf"/>
</dbReference>
<reference evidence="6 7" key="1">
    <citation type="journal article" date="2017" name="Front. Microbiol.">
        <title>Comparative Genomic Analysis of the Class Epsilonproteobacteria and Proposed Reclassification to Epsilonbacteraeota (phyl. nov.).</title>
        <authorList>
            <person name="Waite D.W."/>
            <person name="Vanwonterghem I."/>
            <person name="Rinke C."/>
            <person name="Parks D.H."/>
            <person name="Zhang Y."/>
            <person name="Takai K."/>
            <person name="Sievert S.M."/>
            <person name="Simon J."/>
            <person name="Campbell B.J."/>
            <person name="Hanson T.E."/>
            <person name="Woyke T."/>
            <person name="Klotz M.G."/>
            <person name="Hugenholtz P."/>
        </authorList>
    </citation>
    <scope>NUCLEOTIDE SEQUENCE [LARGE SCALE GENOMIC DNA]</scope>
    <source>
        <strain evidence="6">UBA12443</strain>
    </source>
</reference>
<accession>A0A2D3WLX8</accession>
<evidence type="ECO:0000256" key="1">
    <source>
        <dbReference type="ARBA" id="ARBA00000085"/>
    </source>
</evidence>
<evidence type="ECO:0000313" key="7">
    <source>
        <dbReference type="Proteomes" id="UP000228859"/>
    </source>
</evidence>
<dbReference type="SUPFAM" id="SSF55874">
    <property type="entry name" value="ATPase domain of HSP90 chaperone/DNA topoisomerase II/histidine kinase"/>
    <property type="match status" value="1"/>
</dbReference>
<dbReference type="EC" id="2.7.13.3" evidence="2"/>
<feature type="transmembrane region" description="Helical" evidence="4">
    <location>
        <begin position="117"/>
        <end position="140"/>
    </location>
</feature>
<comment type="catalytic activity">
    <reaction evidence="1">
        <text>ATP + protein L-histidine = ADP + protein N-phospho-L-histidine.</text>
        <dbReference type="EC" id="2.7.13.3"/>
    </reaction>
</comment>
<dbReference type="GO" id="GO:0000155">
    <property type="term" value="F:phosphorelay sensor kinase activity"/>
    <property type="evidence" value="ECO:0007669"/>
    <property type="project" value="InterPro"/>
</dbReference>
<dbReference type="Pfam" id="PF02518">
    <property type="entry name" value="HATPase_c"/>
    <property type="match status" value="1"/>
</dbReference>
<keyword evidence="3" id="KW-0597">Phosphoprotein</keyword>
<dbReference type="SUPFAM" id="SSF47384">
    <property type="entry name" value="Homodimeric domain of signal transducing histidine kinase"/>
    <property type="match status" value="1"/>
</dbReference>
<dbReference type="Gene3D" id="1.10.287.130">
    <property type="match status" value="1"/>
</dbReference>
<dbReference type="InterPro" id="IPR003661">
    <property type="entry name" value="HisK_dim/P_dom"/>
</dbReference>
<dbReference type="CDD" id="cd00082">
    <property type="entry name" value="HisKA"/>
    <property type="match status" value="1"/>
</dbReference>
<evidence type="ECO:0000256" key="3">
    <source>
        <dbReference type="ARBA" id="ARBA00022553"/>
    </source>
</evidence>
<keyword evidence="6" id="KW-0418">Kinase</keyword>
<dbReference type="Gene3D" id="3.30.565.10">
    <property type="entry name" value="Histidine kinase-like ATPase, C-terminal domain"/>
    <property type="match status" value="1"/>
</dbReference>
<dbReference type="RefSeq" id="WP_015652852.1">
    <property type="nucleotide sequence ID" value="NZ_DLUI01000021.1"/>
</dbReference>
<keyword evidence="4" id="KW-0812">Transmembrane</keyword>
<dbReference type="PANTHER" id="PTHR43547:SF2">
    <property type="entry name" value="HYBRID SIGNAL TRANSDUCTION HISTIDINE KINASE C"/>
    <property type="match status" value="1"/>
</dbReference>
<evidence type="ECO:0000256" key="4">
    <source>
        <dbReference type="SAM" id="Phobius"/>
    </source>
</evidence>
<dbReference type="InterPro" id="IPR003594">
    <property type="entry name" value="HATPase_dom"/>
</dbReference>
<dbReference type="InterPro" id="IPR005467">
    <property type="entry name" value="His_kinase_dom"/>
</dbReference>
<evidence type="ECO:0000256" key="2">
    <source>
        <dbReference type="ARBA" id="ARBA00012438"/>
    </source>
</evidence>
<protein>
    <recommendedName>
        <fullName evidence="2">histidine kinase</fullName>
        <ecNumber evidence="2">2.7.13.3</ecNumber>
    </recommendedName>
</protein>
<comment type="caution">
    <text evidence="6">The sequence shown here is derived from an EMBL/GenBank/DDBJ whole genome shotgun (WGS) entry which is preliminary data.</text>
</comment>
<dbReference type="Proteomes" id="UP000228859">
    <property type="component" value="Unassembled WGS sequence"/>
</dbReference>
<organism evidence="6 7">
    <name type="scientific">Sulfuricurvum kujiense</name>
    <dbReference type="NCBI Taxonomy" id="148813"/>
    <lineage>
        <taxon>Bacteria</taxon>
        <taxon>Pseudomonadati</taxon>
        <taxon>Campylobacterota</taxon>
        <taxon>Epsilonproteobacteria</taxon>
        <taxon>Campylobacterales</taxon>
        <taxon>Sulfurimonadaceae</taxon>
        <taxon>Sulfuricurvum</taxon>
    </lineage>
</organism>
<dbReference type="SMART" id="SM00388">
    <property type="entry name" value="HisKA"/>
    <property type="match status" value="1"/>
</dbReference>
<name>A0A2D3WLX8_9BACT</name>
<dbReference type="InterPro" id="IPR036097">
    <property type="entry name" value="HisK_dim/P_sf"/>
</dbReference>
<dbReference type="AlphaFoldDB" id="A0A2D3WLX8"/>
<gene>
    <name evidence="6" type="ORF">CFH83_01345</name>
</gene>
<dbReference type="PROSITE" id="PS50109">
    <property type="entry name" value="HIS_KIN"/>
    <property type="match status" value="1"/>
</dbReference>
<dbReference type="SMART" id="SM00387">
    <property type="entry name" value="HATPase_c"/>
    <property type="match status" value="1"/>
</dbReference>
<feature type="transmembrane region" description="Helical" evidence="4">
    <location>
        <begin position="12"/>
        <end position="31"/>
    </location>
</feature>
<evidence type="ECO:0000313" key="6">
    <source>
        <dbReference type="EMBL" id="DAB39316.1"/>
    </source>
</evidence>
<evidence type="ECO:0000259" key="5">
    <source>
        <dbReference type="PROSITE" id="PS50109"/>
    </source>
</evidence>
<dbReference type="Pfam" id="PF00512">
    <property type="entry name" value="HisKA"/>
    <property type="match status" value="1"/>
</dbReference>
<keyword evidence="4" id="KW-0472">Membrane</keyword>